<dbReference type="GO" id="GO:0008270">
    <property type="term" value="F:zinc ion binding"/>
    <property type="evidence" value="ECO:0007669"/>
    <property type="project" value="UniProtKB-KW"/>
</dbReference>
<protein>
    <recommendedName>
        <fullName evidence="13">C2H2-type domain-containing protein</fullName>
    </recommendedName>
</protein>
<dbReference type="SMART" id="SM00355">
    <property type="entry name" value="ZnF_C2H2"/>
    <property type="match status" value="2"/>
</dbReference>
<dbReference type="PROSITE" id="PS00028">
    <property type="entry name" value="ZINC_FINGER_C2H2_1"/>
    <property type="match status" value="2"/>
</dbReference>
<evidence type="ECO:0000259" key="13">
    <source>
        <dbReference type="PROSITE" id="PS50157"/>
    </source>
</evidence>
<gene>
    <name evidence="14" type="ORF">LSINAPIS_LOCUS9997</name>
</gene>
<evidence type="ECO:0000256" key="6">
    <source>
        <dbReference type="ARBA" id="ARBA00022833"/>
    </source>
</evidence>
<evidence type="ECO:0000256" key="3">
    <source>
        <dbReference type="ARBA" id="ARBA00022723"/>
    </source>
</evidence>
<evidence type="ECO:0000313" key="15">
    <source>
        <dbReference type="Proteomes" id="UP000324832"/>
    </source>
</evidence>
<keyword evidence="10" id="KW-0539">Nucleus</keyword>
<feature type="non-terminal residue" evidence="14">
    <location>
        <position position="170"/>
    </location>
</feature>
<evidence type="ECO:0000256" key="1">
    <source>
        <dbReference type="ARBA" id="ARBA00004123"/>
    </source>
</evidence>
<evidence type="ECO:0000256" key="8">
    <source>
        <dbReference type="ARBA" id="ARBA00023125"/>
    </source>
</evidence>
<comment type="similarity">
    <text evidence="2">Belongs to the krueppel C2H2-type zinc-finger protein family.</text>
</comment>
<dbReference type="Proteomes" id="UP000324832">
    <property type="component" value="Unassembled WGS sequence"/>
</dbReference>
<keyword evidence="5 11" id="KW-0863">Zinc-finger</keyword>
<evidence type="ECO:0000256" key="12">
    <source>
        <dbReference type="SAM" id="MobiDB-lite"/>
    </source>
</evidence>
<dbReference type="Gene3D" id="3.30.160.60">
    <property type="entry name" value="Classic Zinc Finger"/>
    <property type="match status" value="3"/>
</dbReference>
<organism evidence="14 15">
    <name type="scientific">Leptidea sinapis</name>
    <dbReference type="NCBI Taxonomy" id="189913"/>
    <lineage>
        <taxon>Eukaryota</taxon>
        <taxon>Metazoa</taxon>
        <taxon>Ecdysozoa</taxon>
        <taxon>Arthropoda</taxon>
        <taxon>Hexapoda</taxon>
        <taxon>Insecta</taxon>
        <taxon>Pterygota</taxon>
        <taxon>Neoptera</taxon>
        <taxon>Endopterygota</taxon>
        <taxon>Lepidoptera</taxon>
        <taxon>Glossata</taxon>
        <taxon>Ditrysia</taxon>
        <taxon>Papilionoidea</taxon>
        <taxon>Pieridae</taxon>
        <taxon>Dismorphiinae</taxon>
        <taxon>Leptidea</taxon>
    </lineage>
</organism>
<keyword evidence="9" id="KW-0804">Transcription</keyword>
<evidence type="ECO:0000256" key="4">
    <source>
        <dbReference type="ARBA" id="ARBA00022737"/>
    </source>
</evidence>
<dbReference type="InterPro" id="IPR013087">
    <property type="entry name" value="Znf_C2H2_type"/>
</dbReference>
<dbReference type="PANTHER" id="PTHR23235:SF152">
    <property type="entry name" value="SI:DKEY-210J14.3"/>
    <property type="match status" value="1"/>
</dbReference>
<keyword evidence="6" id="KW-0862">Zinc</keyword>
<evidence type="ECO:0000256" key="9">
    <source>
        <dbReference type="ARBA" id="ARBA00023163"/>
    </source>
</evidence>
<evidence type="ECO:0000256" key="11">
    <source>
        <dbReference type="PROSITE-ProRule" id="PRU00042"/>
    </source>
</evidence>
<dbReference type="AlphaFoldDB" id="A0A5E4QNY5"/>
<dbReference type="Pfam" id="PF00096">
    <property type="entry name" value="zf-C2H2"/>
    <property type="match status" value="2"/>
</dbReference>
<evidence type="ECO:0000256" key="2">
    <source>
        <dbReference type="ARBA" id="ARBA00006991"/>
    </source>
</evidence>
<dbReference type="EMBL" id="FZQP02003923">
    <property type="protein sequence ID" value="VVC99049.1"/>
    <property type="molecule type" value="Genomic_DNA"/>
</dbReference>
<name>A0A5E4QNY5_9NEOP</name>
<feature type="compositionally biased region" description="Basic and acidic residues" evidence="12">
    <location>
        <begin position="1"/>
        <end position="16"/>
    </location>
</feature>
<reference evidence="14 15" key="1">
    <citation type="submission" date="2017-07" db="EMBL/GenBank/DDBJ databases">
        <authorList>
            <person name="Talla V."/>
            <person name="Backstrom N."/>
        </authorList>
    </citation>
    <scope>NUCLEOTIDE SEQUENCE [LARGE SCALE GENOMIC DNA]</scope>
</reference>
<dbReference type="GO" id="GO:0005634">
    <property type="term" value="C:nucleus"/>
    <property type="evidence" value="ECO:0007669"/>
    <property type="project" value="UniProtKB-ARBA"/>
</dbReference>
<dbReference type="PROSITE" id="PS50157">
    <property type="entry name" value="ZINC_FINGER_C2H2_2"/>
    <property type="match status" value="2"/>
</dbReference>
<feature type="region of interest" description="Disordered" evidence="12">
    <location>
        <begin position="1"/>
        <end position="40"/>
    </location>
</feature>
<keyword evidence="8" id="KW-0238">DNA-binding</keyword>
<evidence type="ECO:0000256" key="5">
    <source>
        <dbReference type="ARBA" id="ARBA00022771"/>
    </source>
</evidence>
<keyword evidence="7" id="KW-0805">Transcription regulation</keyword>
<dbReference type="GO" id="GO:0000981">
    <property type="term" value="F:DNA-binding transcription factor activity, RNA polymerase II-specific"/>
    <property type="evidence" value="ECO:0007669"/>
    <property type="project" value="TreeGrafter"/>
</dbReference>
<dbReference type="FunFam" id="3.30.160.60:FF:001270">
    <property type="entry name" value="zinc finger protein 583 isoform X1"/>
    <property type="match status" value="1"/>
</dbReference>
<dbReference type="PANTHER" id="PTHR23235">
    <property type="entry name" value="KRUEPPEL-LIKE TRANSCRIPTION FACTOR"/>
    <property type="match status" value="1"/>
</dbReference>
<keyword evidence="4" id="KW-0677">Repeat</keyword>
<feature type="domain" description="C2H2-type" evidence="13">
    <location>
        <begin position="132"/>
        <end position="159"/>
    </location>
</feature>
<keyword evidence="15" id="KW-1185">Reference proteome</keyword>
<dbReference type="SUPFAM" id="SSF57667">
    <property type="entry name" value="beta-beta-alpha zinc fingers"/>
    <property type="match status" value="2"/>
</dbReference>
<keyword evidence="3" id="KW-0479">Metal-binding</keyword>
<feature type="domain" description="C2H2-type" evidence="13">
    <location>
        <begin position="104"/>
        <end position="131"/>
    </location>
</feature>
<dbReference type="InterPro" id="IPR036236">
    <property type="entry name" value="Znf_C2H2_sf"/>
</dbReference>
<sequence>MENYHFKQDIIDKYEDTELESPELDDSQKNMDQDLENTEEKEGKLLIKQDCCEEMEDEEHEIAVKLAASNELLDEMYTELINPCNKSGMSTSDLNLKHTDEKLHSCDECGKSFNHSGHLKNHIRVHTGDKPFSCDECGKSFTVSATLRNHKKIHTGVRPYSCDVCGKSFN</sequence>
<evidence type="ECO:0000256" key="7">
    <source>
        <dbReference type="ARBA" id="ARBA00023015"/>
    </source>
</evidence>
<comment type="subcellular location">
    <subcellularLocation>
        <location evidence="1">Nucleus</location>
    </subcellularLocation>
</comment>
<accession>A0A5E4QNY5</accession>
<evidence type="ECO:0000313" key="14">
    <source>
        <dbReference type="EMBL" id="VVC99049.1"/>
    </source>
</evidence>
<dbReference type="GO" id="GO:0000978">
    <property type="term" value="F:RNA polymerase II cis-regulatory region sequence-specific DNA binding"/>
    <property type="evidence" value="ECO:0007669"/>
    <property type="project" value="TreeGrafter"/>
</dbReference>
<feature type="compositionally biased region" description="Basic and acidic residues" evidence="12">
    <location>
        <begin position="26"/>
        <end position="40"/>
    </location>
</feature>
<proteinExistence type="inferred from homology"/>
<dbReference type="FunFam" id="3.30.160.60:FF:000446">
    <property type="entry name" value="Zinc finger protein"/>
    <property type="match status" value="2"/>
</dbReference>
<evidence type="ECO:0000256" key="10">
    <source>
        <dbReference type="ARBA" id="ARBA00023242"/>
    </source>
</evidence>